<keyword evidence="2" id="KW-1185">Reference proteome</keyword>
<gene>
    <name evidence="1" type="ORF">QCA50_002365</name>
</gene>
<evidence type="ECO:0000313" key="2">
    <source>
        <dbReference type="Proteomes" id="UP001385951"/>
    </source>
</evidence>
<protein>
    <submittedName>
        <fullName evidence="1">Uncharacterized protein</fullName>
    </submittedName>
</protein>
<dbReference type="EMBL" id="JASBNA010000002">
    <property type="protein sequence ID" value="KAK7695175.1"/>
    <property type="molecule type" value="Genomic_DNA"/>
</dbReference>
<proteinExistence type="predicted"/>
<organism evidence="1 2">
    <name type="scientific">Cerrena zonata</name>
    <dbReference type="NCBI Taxonomy" id="2478898"/>
    <lineage>
        <taxon>Eukaryota</taxon>
        <taxon>Fungi</taxon>
        <taxon>Dikarya</taxon>
        <taxon>Basidiomycota</taxon>
        <taxon>Agaricomycotina</taxon>
        <taxon>Agaricomycetes</taxon>
        <taxon>Polyporales</taxon>
        <taxon>Cerrenaceae</taxon>
        <taxon>Cerrena</taxon>
    </lineage>
</organism>
<accession>A0AAW0GPN2</accession>
<name>A0AAW0GPN2_9APHY</name>
<comment type="caution">
    <text evidence="1">The sequence shown here is derived from an EMBL/GenBank/DDBJ whole genome shotgun (WGS) entry which is preliminary data.</text>
</comment>
<reference evidence="1 2" key="1">
    <citation type="submission" date="2022-09" db="EMBL/GenBank/DDBJ databases">
        <authorList>
            <person name="Palmer J.M."/>
        </authorList>
    </citation>
    <scope>NUCLEOTIDE SEQUENCE [LARGE SCALE GENOMIC DNA]</scope>
    <source>
        <strain evidence="1 2">DSM 7382</strain>
    </source>
</reference>
<dbReference type="Proteomes" id="UP001385951">
    <property type="component" value="Unassembled WGS sequence"/>
</dbReference>
<evidence type="ECO:0000313" key="1">
    <source>
        <dbReference type="EMBL" id="KAK7695175.1"/>
    </source>
</evidence>
<dbReference type="AlphaFoldDB" id="A0AAW0GPN2"/>
<sequence>MSYLRLPAYRSLHQLRYHPYPRLADPVYRECEEERNNNIGIPVSPWLLRTLLEAPGQRVLVINLGTVLIEMTRGVIDEDWLNLYSWEGMVVLFAQVMHRRRQRLE</sequence>